<reference evidence="2" key="1">
    <citation type="submission" date="2022-03" db="EMBL/GenBank/DDBJ databases">
        <authorList>
            <person name="Lindestad O."/>
        </authorList>
    </citation>
    <scope>NUCLEOTIDE SEQUENCE</scope>
</reference>
<organism evidence="2 3">
    <name type="scientific">Pararge aegeria aegeria</name>
    <dbReference type="NCBI Taxonomy" id="348720"/>
    <lineage>
        <taxon>Eukaryota</taxon>
        <taxon>Metazoa</taxon>
        <taxon>Ecdysozoa</taxon>
        <taxon>Arthropoda</taxon>
        <taxon>Hexapoda</taxon>
        <taxon>Insecta</taxon>
        <taxon>Pterygota</taxon>
        <taxon>Neoptera</taxon>
        <taxon>Endopterygota</taxon>
        <taxon>Lepidoptera</taxon>
        <taxon>Glossata</taxon>
        <taxon>Ditrysia</taxon>
        <taxon>Papilionoidea</taxon>
        <taxon>Nymphalidae</taxon>
        <taxon>Satyrinae</taxon>
        <taxon>Satyrini</taxon>
        <taxon>Parargina</taxon>
        <taxon>Pararge</taxon>
    </lineage>
</organism>
<evidence type="ECO:0000256" key="1">
    <source>
        <dbReference type="SAM" id="SignalP"/>
    </source>
</evidence>
<dbReference type="Proteomes" id="UP000838756">
    <property type="component" value="Unassembled WGS sequence"/>
</dbReference>
<keyword evidence="3" id="KW-1185">Reference proteome</keyword>
<evidence type="ECO:0000313" key="2">
    <source>
        <dbReference type="EMBL" id="CAH2244276.1"/>
    </source>
</evidence>
<dbReference type="Pfam" id="PF06757">
    <property type="entry name" value="Ins_allergen_rp"/>
    <property type="match status" value="1"/>
</dbReference>
<comment type="caution">
    <text evidence="2">The sequence shown here is derived from an EMBL/GenBank/DDBJ whole genome shotgun (WGS) entry which is preliminary data.</text>
</comment>
<gene>
    <name evidence="2" type="primary">jg7743</name>
    <name evidence="2" type="ORF">PAEG_LOCUS20246</name>
</gene>
<sequence length="106" mass="12621">MKVFVTLLAVLALGYSAPQTRHQFHDHYEEFLNIIADEAREDLDELTATYMQFEEFQAGIEYLMSPRFRNLVYEMEDLPEFKSMVEFMETHNIDILYFINEINEAV</sequence>
<dbReference type="OrthoDB" id="7882129at2759"/>
<name>A0A8S4RZA7_9NEOP</name>
<evidence type="ECO:0000313" key="3">
    <source>
        <dbReference type="Proteomes" id="UP000838756"/>
    </source>
</evidence>
<dbReference type="InterPro" id="IPR010629">
    <property type="entry name" value="Ins_allergen"/>
</dbReference>
<proteinExistence type="predicted"/>
<feature type="signal peptide" evidence="1">
    <location>
        <begin position="1"/>
        <end position="16"/>
    </location>
</feature>
<feature type="non-terminal residue" evidence="2">
    <location>
        <position position="1"/>
    </location>
</feature>
<keyword evidence="1" id="KW-0732">Signal</keyword>
<accession>A0A8S4RZA7</accession>
<dbReference type="AlphaFoldDB" id="A0A8S4RZA7"/>
<protein>
    <submittedName>
        <fullName evidence="2">Jg7743 protein</fullName>
    </submittedName>
</protein>
<dbReference type="EMBL" id="CAKXAJ010025817">
    <property type="protein sequence ID" value="CAH2244276.1"/>
    <property type="molecule type" value="Genomic_DNA"/>
</dbReference>
<feature type="chain" id="PRO_5035737291" evidence="1">
    <location>
        <begin position="17"/>
        <end position="106"/>
    </location>
</feature>